<evidence type="ECO:0000313" key="2">
    <source>
        <dbReference type="Proteomes" id="UP001142372"/>
    </source>
</evidence>
<name>A0A9W6LYS3_9MICO</name>
<reference evidence="1" key="1">
    <citation type="journal article" date="2014" name="Int. J. Syst. Evol. Microbiol.">
        <title>Complete genome sequence of Corynebacterium casei LMG S-19264T (=DSM 44701T), isolated from a smear-ripened cheese.</title>
        <authorList>
            <consortium name="US DOE Joint Genome Institute (JGI-PGF)"/>
            <person name="Walter F."/>
            <person name="Albersmeier A."/>
            <person name="Kalinowski J."/>
            <person name="Ruckert C."/>
        </authorList>
    </citation>
    <scope>NUCLEOTIDE SEQUENCE</scope>
    <source>
        <strain evidence="1">VKM Ac-1401</strain>
    </source>
</reference>
<dbReference type="AlphaFoldDB" id="A0A9W6LYS3"/>
<protein>
    <recommendedName>
        <fullName evidence="3">DUF3263 domain-containing protein</fullName>
    </recommendedName>
</protein>
<dbReference type="InterPro" id="IPR021678">
    <property type="entry name" value="DUF3263"/>
</dbReference>
<sequence>MPTPRERLLLIFEAEHPETADRAVKDEAIRRTFGMDPAQYRALIAELQRRESHADAA</sequence>
<reference evidence="1" key="2">
    <citation type="submission" date="2023-01" db="EMBL/GenBank/DDBJ databases">
        <authorList>
            <person name="Sun Q."/>
            <person name="Evtushenko L."/>
        </authorList>
    </citation>
    <scope>NUCLEOTIDE SEQUENCE</scope>
    <source>
        <strain evidence="1">VKM Ac-1401</strain>
    </source>
</reference>
<dbReference type="Pfam" id="PF11662">
    <property type="entry name" value="DUF3263"/>
    <property type="match status" value="1"/>
</dbReference>
<dbReference type="RefSeq" id="WP_271175574.1">
    <property type="nucleotide sequence ID" value="NZ_BAAAJO010000001.1"/>
</dbReference>
<keyword evidence="2" id="KW-1185">Reference proteome</keyword>
<evidence type="ECO:0000313" key="1">
    <source>
        <dbReference type="EMBL" id="GLJ74894.1"/>
    </source>
</evidence>
<proteinExistence type="predicted"/>
<dbReference type="EMBL" id="BSEN01000001">
    <property type="protein sequence ID" value="GLJ74894.1"/>
    <property type="molecule type" value="Genomic_DNA"/>
</dbReference>
<dbReference type="Proteomes" id="UP001142372">
    <property type="component" value="Unassembled WGS sequence"/>
</dbReference>
<organism evidence="1 2">
    <name type="scientific">Leifsonia poae</name>
    <dbReference type="NCBI Taxonomy" id="110933"/>
    <lineage>
        <taxon>Bacteria</taxon>
        <taxon>Bacillati</taxon>
        <taxon>Actinomycetota</taxon>
        <taxon>Actinomycetes</taxon>
        <taxon>Micrococcales</taxon>
        <taxon>Microbacteriaceae</taxon>
        <taxon>Leifsonia</taxon>
    </lineage>
</organism>
<accession>A0A9W6LYS3</accession>
<gene>
    <name evidence="1" type="ORF">GCM10017584_04670</name>
</gene>
<evidence type="ECO:0008006" key="3">
    <source>
        <dbReference type="Google" id="ProtNLM"/>
    </source>
</evidence>
<comment type="caution">
    <text evidence="1">The sequence shown here is derived from an EMBL/GenBank/DDBJ whole genome shotgun (WGS) entry which is preliminary data.</text>
</comment>